<dbReference type="Proteomes" id="UP000460549">
    <property type="component" value="Unassembled WGS sequence"/>
</dbReference>
<dbReference type="GO" id="GO:0008976">
    <property type="term" value="F:polyphosphate kinase activity"/>
    <property type="evidence" value="ECO:0007669"/>
    <property type="project" value="UniProtKB-EC"/>
</dbReference>
<keyword evidence="4 11" id="KW-0418">Kinase</keyword>
<name>A0A7X2PEW7_9SPIO</name>
<dbReference type="SUPFAM" id="SSF140356">
    <property type="entry name" value="PPK N-terminal domain-like"/>
    <property type="match status" value="1"/>
</dbReference>
<dbReference type="EMBL" id="VUNN01000027">
    <property type="protein sequence ID" value="MSU07143.1"/>
    <property type="molecule type" value="Genomic_DNA"/>
</dbReference>
<keyword evidence="3" id="KW-0547">Nucleotide-binding</keyword>
<dbReference type="GO" id="GO:0005524">
    <property type="term" value="F:ATP binding"/>
    <property type="evidence" value="ECO:0007669"/>
    <property type="project" value="UniProtKB-KW"/>
</dbReference>
<gene>
    <name evidence="11" type="primary">ppk1</name>
    <name evidence="11" type="ORF">FYJ80_10255</name>
</gene>
<evidence type="ECO:0000313" key="12">
    <source>
        <dbReference type="Proteomes" id="UP000460549"/>
    </source>
</evidence>
<comment type="PTM">
    <text evidence="6">An intermediate of this reaction is the autophosphorylated ppk in which a phosphate is covalently linked to a histidine residue through a N-P bond.</text>
</comment>
<dbReference type="InterPro" id="IPR041108">
    <property type="entry name" value="PP_kinase_C_1"/>
</dbReference>
<dbReference type="PIRSF" id="PIRSF015589">
    <property type="entry name" value="PP_kinase"/>
    <property type="match status" value="1"/>
</dbReference>
<dbReference type="InterPro" id="IPR003414">
    <property type="entry name" value="PP_kinase"/>
</dbReference>
<dbReference type="GO" id="GO:0009358">
    <property type="term" value="C:polyphosphate kinase complex"/>
    <property type="evidence" value="ECO:0007669"/>
    <property type="project" value="InterPro"/>
</dbReference>
<evidence type="ECO:0000256" key="1">
    <source>
        <dbReference type="ARBA" id="ARBA00022553"/>
    </source>
</evidence>
<keyword evidence="12" id="KW-1185">Reference proteome</keyword>
<reference evidence="11 12" key="1">
    <citation type="submission" date="2019-08" db="EMBL/GenBank/DDBJ databases">
        <title>In-depth cultivation of the pig gut microbiome towards novel bacterial diversity and tailored functional studies.</title>
        <authorList>
            <person name="Wylensek D."/>
            <person name="Hitch T.C.A."/>
            <person name="Clavel T."/>
        </authorList>
    </citation>
    <scope>NUCLEOTIDE SEQUENCE [LARGE SCALE GENOMIC DNA]</scope>
    <source>
        <strain evidence="11 12">NM-380-WT-3C1</strain>
    </source>
</reference>
<dbReference type="InterPro" id="IPR025198">
    <property type="entry name" value="PPK_N_dom"/>
</dbReference>
<comment type="catalytic activity">
    <reaction evidence="6">
        <text>[phosphate](n) + ATP = [phosphate](n+1) + ADP</text>
        <dbReference type="Rhea" id="RHEA:19573"/>
        <dbReference type="Rhea" id="RHEA-COMP:9859"/>
        <dbReference type="Rhea" id="RHEA-COMP:14280"/>
        <dbReference type="ChEBI" id="CHEBI:16838"/>
        <dbReference type="ChEBI" id="CHEBI:30616"/>
        <dbReference type="ChEBI" id="CHEBI:456216"/>
        <dbReference type="EC" id="2.7.4.1"/>
    </reaction>
</comment>
<proteinExistence type="inferred from homology"/>
<dbReference type="PANTHER" id="PTHR30218">
    <property type="entry name" value="POLYPHOSPHATE KINASE"/>
    <property type="match status" value="1"/>
</dbReference>
<dbReference type="Pfam" id="PF13089">
    <property type="entry name" value="PP_kinase_N"/>
    <property type="match status" value="1"/>
</dbReference>
<keyword evidence="1 6" id="KW-0597">Phosphoprotein</keyword>
<sequence>MSDACKECIKGIYINREYSWLQFNKRVLDQAMDLTNPLLERCKFLSIFTSNLDEFIQVRLGSLSNEAKDAPHEVDNKTQLTAKEQIAAINEILPALYKASSETFHFLRNELYSKGLNLIKPSELNEKQRANAEEIFLSSILPRVSPVVLDAKHPMFKLENLKTYLIVRLERKGRSMFAIAKLHALTPRLFKLAGGKKVHLITSEELLSLFADKVFPGFTIKQKALVRITRNADFDAFSKDADDEFDYDFSRLIQTKVEGRTRGDIIRLETNSELPSELLTFLKQHLETKKCSVYVVPDHFDYKFMFSLADYFTYENITDLRFNAHRPVFPQILSKSTDLISEVKRRDIFVAYPYQSMDVLIKLLNQAADDDRVSSIKITIYRLAHNSKIISALLRARENGKEVVAVMELCARFDEENNLDNAELLQEAGCTVFYGVEDLKVHSKIISITLDEGDKVSYITHIGTGNYNEGTAKQYTDLNIITANDEIGADGAAFFRSIAVLDINHEYSRLLVAPHSLKRGLLAEMDKEIAKGSEGVIRAKINSLTDLESIEKLVEASKAGVKVSLVVRGICCLLPGVENESENISIISIVGRFLEHSRIYSFGKEGEERVYIASADLMTRNLEKRIEIATPVLDSSVKKRILSLLALIESDNVKARRLTSSGRYEKIRALSKMINSQEECIKMANSL</sequence>
<dbReference type="SUPFAM" id="SSF56024">
    <property type="entry name" value="Phospholipase D/nuclease"/>
    <property type="match status" value="2"/>
</dbReference>
<dbReference type="InterPro" id="IPR036830">
    <property type="entry name" value="PP_kinase_middle_dom_sf"/>
</dbReference>
<dbReference type="Gene3D" id="3.30.870.10">
    <property type="entry name" value="Endonuclease Chain A"/>
    <property type="match status" value="2"/>
</dbReference>
<dbReference type="EC" id="2.7.4.1" evidence="6"/>
<dbReference type="Pfam" id="PF02503">
    <property type="entry name" value="PP_kinase"/>
    <property type="match status" value="1"/>
</dbReference>
<dbReference type="InterPro" id="IPR025200">
    <property type="entry name" value="PPK_C_dom2"/>
</dbReference>
<evidence type="ECO:0000313" key="11">
    <source>
        <dbReference type="EMBL" id="MSU07143.1"/>
    </source>
</evidence>
<dbReference type="Gene3D" id="3.30.1840.10">
    <property type="entry name" value="Polyphosphate kinase middle domain"/>
    <property type="match status" value="1"/>
</dbReference>
<evidence type="ECO:0000259" key="8">
    <source>
        <dbReference type="Pfam" id="PF13089"/>
    </source>
</evidence>
<evidence type="ECO:0000256" key="2">
    <source>
        <dbReference type="ARBA" id="ARBA00022679"/>
    </source>
</evidence>
<dbReference type="Pfam" id="PF13090">
    <property type="entry name" value="PP_kinase_C"/>
    <property type="match status" value="1"/>
</dbReference>
<feature type="domain" description="Polyphosphate kinase C-terminal" evidence="9">
    <location>
        <begin position="510"/>
        <end position="675"/>
    </location>
</feature>
<feature type="domain" description="Polyphosphate kinase N-terminal" evidence="8">
    <location>
        <begin position="13"/>
        <end position="118"/>
    </location>
</feature>
<dbReference type="PANTHER" id="PTHR30218:SF0">
    <property type="entry name" value="POLYPHOSPHATE KINASE"/>
    <property type="match status" value="1"/>
</dbReference>
<keyword evidence="2 6" id="KW-0808">Transferase</keyword>
<dbReference type="InterPro" id="IPR024953">
    <property type="entry name" value="PP_kinase_middle"/>
</dbReference>
<comment type="function">
    <text evidence="6">Catalyzes the reversible transfer of the terminal phosphate of ATP to form a long-chain polyphosphate (polyP).</text>
</comment>
<dbReference type="GO" id="GO:0006799">
    <property type="term" value="P:polyphosphate biosynthetic process"/>
    <property type="evidence" value="ECO:0007669"/>
    <property type="project" value="InterPro"/>
</dbReference>
<keyword evidence="5" id="KW-0067">ATP-binding</keyword>
<comment type="similarity">
    <text evidence="6">Belongs to the polyphosphate kinase 1 (PPK1) family.</text>
</comment>
<dbReference type="Gene3D" id="1.20.58.310">
    <property type="entry name" value="Polyphosphate kinase N-terminal domain"/>
    <property type="match status" value="1"/>
</dbReference>
<dbReference type="SUPFAM" id="SSF143724">
    <property type="entry name" value="PHP14-like"/>
    <property type="match status" value="1"/>
</dbReference>
<evidence type="ECO:0000256" key="4">
    <source>
        <dbReference type="ARBA" id="ARBA00022777"/>
    </source>
</evidence>
<dbReference type="NCBIfam" id="TIGR03705">
    <property type="entry name" value="poly_P_kin"/>
    <property type="match status" value="1"/>
</dbReference>
<feature type="domain" description="Polyphosphate kinase C-terminal" evidence="10">
    <location>
        <begin position="339"/>
        <end position="499"/>
    </location>
</feature>
<comment type="caution">
    <text evidence="11">The sequence shown here is derived from an EMBL/GenBank/DDBJ whole genome shotgun (WGS) entry which is preliminary data.</text>
</comment>
<feature type="domain" description="Polyphosphate kinase middle" evidence="7">
    <location>
        <begin position="127"/>
        <end position="308"/>
    </location>
</feature>
<organism evidence="11 12">
    <name type="scientific">Bullifex porci</name>
    <dbReference type="NCBI Taxonomy" id="2606638"/>
    <lineage>
        <taxon>Bacteria</taxon>
        <taxon>Pseudomonadati</taxon>
        <taxon>Spirochaetota</taxon>
        <taxon>Spirochaetia</taxon>
        <taxon>Spirochaetales</taxon>
        <taxon>Spirochaetaceae</taxon>
        <taxon>Bullifex</taxon>
    </lineage>
</organism>
<evidence type="ECO:0000259" key="9">
    <source>
        <dbReference type="Pfam" id="PF13090"/>
    </source>
</evidence>
<dbReference type="AlphaFoldDB" id="A0A7X2PEW7"/>
<evidence type="ECO:0000256" key="5">
    <source>
        <dbReference type="ARBA" id="ARBA00022840"/>
    </source>
</evidence>
<dbReference type="RefSeq" id="WP_154426633.1">
    <property type="nucleotide sequence ID" value="NZ_JAQYPZ010000093.1"/>
</dbReference>
<accession>A0A7X2PEW7</accession>
<dbReference type="InterPro" id="IPR036832">
    <property type="entry name" value="PPK_N_dom_sf"/>
</dbReference>
<evidence type="ECO:0000259" key="10">
    <source>
        <dbReference type="Pfam" id="PF17941"/>
    </source>
</evidence>
<evidence type="ECO:0000259" key="7">
    <source>
        <dbReference type="Pfam" id="PF02503"/>
    </source>
</evidence>
<evidence type="ECO:0000256" key="3">
    <source>
        <dbReference type="ARBA" id="ARBA00022741"/>
    </source>
</evidence>
<dbReference type="Pfam" id="PF17941">
    <property type="entry name" value="PP_kinase_C_1"/>
    <property type="match status" value="1"/>
</dbReference>
<protein>
    <recommendedName>
        <fullName evidence="6">Polyphosphate kinase</fullName>
        <ecNumber evidence="6">2.7.4.1</ecNumber>
    </recommendedName>
</protein>
<evidence type="ECO:0000256" key="6">
    <source>
        <dbReference type="RuleBase" id="RU003800"/>
    </source>
</evidence>